<name>A0A6J5L8E1_9CAUD</name>
<organism evidence="1">
    <name type="scientific">uncultured Caudovirales phage</name>
    <dbReference type="NCBI Taxonomy" id="2100421"/>
    <lineage>
        <taxon>Viruses</taxon>
        <taxon>Duplodnaviria</taxon>
        <taxon>Heunggongvirae</taxon>
        <taxon>Uroviricota</taxon>
        <taxon>Caudoviricetes</taxon>
        <taxon>Peduoviridae</taxon>
        <taxon>Maltschvirus</taxon>
        <taxon>Maltschvirus maltsch</taxon>
    </lineage>
</organism>
<accession>A0A6J5L8E1</accession>
<reference evidence="1" key="1">
    <citation type="submission" date="2020-04" db="EMBL/GenBank/DDBJ databases">
        <authorList>
            <person name="Chiriac C."/>
            <person name="Salcher M."/>
            <person name="Ghai R."/>
            <person name="Kavagutti S V."/>
        </authorList>
    </citation>
    <scope>NUCLEOTIDE SEQUENCE</scope>
</reference>
<protein>
    <submittedName>
        <fullName evidence="1">Uncharacterized protein</fullName>
    </submittedName>
</protein>
<evidence type="ECO:0000313" key="1">
    <source>
        <dbReference type="EMBL" id="CAB4130774.1"/>
    </source>
</evidence>
<dbReference type="EMBL" id="LR796242">
    <property type="protein sequence ID" value="CAB4130774.1"/>
    <property type="molecule type" value="Genomic_DNA"/>
</dbReference>
<proteinExistence type="predicted"/>
<gene>
    <name evidence="1" type="ORF">UFOVP120_31</name>
</gene>
<sequence>MYYVVPKDRSIVKTLEKFETLLEARRFAEDVKGESDQNYDIIRMERVWTTQTLDEAHLASLDIPHMARD</sequence>